<gene>
    <name evidence="3" type="ORF">M231_04436</name>
</gene>
<dbReference type="EMBL" id="SDIL01000050">
    <property type="protein sequence ID" value="RXK38263.1"/>
    <property type="molecule type" value="Genomic_DNA"/>
</dbReference>
<dbReference type="STRING" id="5217.A0A4Q1BKE8"/>
<keyword evidence="2" id="KW-0732">Signal</keyword>
<name>A0A4Q1BKE8_TREME</name>
<evidence type="ECO:0000313" key="3">
    <source>
        <dbReference type="EMBL" id="RXK38263.1"/>
    </source>
</evidence>
<sequence>MSSVKSFLLTSLLAGTSTLAGVLYEQKDVTGTVYYDLTETDTNDICGNNDPFPSMWAVESGINGGITKCEQWAGENAKSLEQIGSNRIVAFNATMVNADPDQWCGRKVQVWDANGDLINFSEGSFVIWDGCAACAEEPRLDFSALAFVDIKGGTCDGNNPSGLTYQVMDEYVWDPIKADGSGGGSGSLGSTGSSDSDTTTSSTTTASPTEQATSSSTSPTNSPTPSPMFKASSPAAAVKSAMALWNIVSDNTTSETVSDSDSSPAPASTPPAALLSASDGSDSDQDTEESDDSEEECTYGVWQCSDREIRVCNYVSTTSLGWFTVGQCPNACSISEGGNVDCQ</sequence>
<proteinExistence type="predicted"/>
<feature type="compositionally biased region" description="Low complexity" evidence="1">
    <location>
        <begin position="252"/>
        <end position="280"/>
    </location>
</feature>
<keyword evidence="4" id="KW-1185">Reference proteome</keyword>
<evidence type="ECO:0000256" key="2">
    <source>
        <dbReference type="SAM" id="SignalP"/>
    </source>
</evidence>
<dbReference type="VEuPathDB" id="FungiDB:TREMEDRAFT_73510"/>
<feature type="signal peptide" evidence="2">
    <location>
        <begin position="1"/>
        <end position="20"/>
    </location>
</feature>
<feature type="compositionally biased region" description="Gly residues" evidence="1">
    <location>
        <begin position="180"/>
        <end position="189"/>
    </location>
</feature>
<dbReference type="Proteomes" id="UP000289152">
    <property type="component" value="Unassembled WGS sequence"/>
</dbReference>
<organism evidence="3 4">
    <name type="scientific">Tremella mesenterica</name>
    <name type="common">Jelly fungus</name>
    <dbReference type="NCBI Taxonomy" id="5217"/>
    <lineage>
        <taxon>Eukaryota</taxon>
        <taxon>Fungi</taxon>
        <taxon>Dikarya</taxon>
        <taxon>Basidiomycota</taxon>
        <taxon>Agaricomycotina</taxon>
        <taxon>Tremellomycetes</taxon>
        <taxon>Tremellales</taxon>
        <taxon>Tremellaceae</taxon>
        <taxon>Tremella</taxon>
    </lineage>
</organism>
<protein>
    <recommendedName>
        <fullName evidence="5">Barwin domain-containing protein</fullName>
    </recommendedName>
</protein>
<feature type="compositionally biased region" description="Low complexity" evidence="1">
    <location>
        <begin position="190"/>
        <end position="223"/>
    </location>
</feature>
<evidence type="ECO:0008006" key="5">
    <source>
        <dbReference type="Google" id="ProtNLM"/>
    </source>
</evidence>
<feature type="compositionally biased region" description="Acidic residues" evidence="1">
    <location>
        <begin position="281"/>
        <end position="296"/>
    </location>
</feature>
<dbReference type="InParanoid" id="A0A4Q1BKE8"/>
<dbReference type="AlphaFoldDB" id="A0A4Q1BKE8"/>
<dbReference type="OrthoDB" id="2564987at2759"/>
<feature type="region of interest" description="Disordered" evidence="1">
    <location>
        <begin position="252"/>
        <end position="296"/>
    </location>
</feature>
<evidence type="ECO:0000313" key="4">
    <source>
        <dbReference type="Proteomes" id="UP000289152"/>
    </source>
</evidence>
<feature type="chain" id="PRO_5020673734" description="Barwin domain-containing protein" evidence="2">
    <location>
        <begin position="21"/>
        <end position="343"/>
    </location>
</feature>
<dbReference type="OMA" id="IPYCERS"/>
<feature type="region of interest" description="Disordered" evidence="1">
    <location>
        <begin position="178"/>
        <end position="233"/>
    </location>
</feature>
<accession>A0A4Q1BKE8</accession>
<evidence type="ECO:0000256" key="1">
    <source>
        <dbReference type="SAM" id="MobiDB-lite"/>
    </source>
</evidence>
<comment type="caution">
    <text evidence="3">The sequence shown here is derived from an EMBL/GenBank/DDBJ whole genome shotgun (WGS) entry which is preliminary data.</text>
</comment>
<reference evidence="3 4" key="1">
    <citation type="submission" date="2016-06" db="EMBL/GenBank/DDBJ databases">
        <title>Evolution of pathogenesis and genome organization in the Tremellales.</title>
        <authorList>
            <person name="Cuomo C."/>
            <person name="Litvintseva A."/>
            <person name="Heitman J."/>
            <person name="Chen Y."/>
            <person name="Sun S."/>
            <person name="Springer D."/>
            <person name="Dromer F."/>
            <person name="Young S."/>
            <person name="Zeng Q."/>
            <person name="Chapman S."/>
            <person name="Gujja S."/>
            <person name="Saif S."/>
            <person name="Birren B."/>
        </authorList>
    </citation>
    <scope>NUCLEOTIDE SEQUENCE [LARGE SCALE GENOMIC DNA]</scope>
    <source>
        <strain evidence="3 4">ATCC 28783</strain>
    </source>
</reference>